<dbReference type="KEGG" id="falb:HYN59_02370"/>
<evidence type="ECO:0000256" key="1">
    <source>
        <dbReference type="ARBA" id="ARBA00023015"/>
    </source>
</evidence>
<dbReference type="PANTHER" id="PTHR33204:SF29">
    <property type="entry name" value="TRANSCRIPTIONAL REGULATOR"/>
    <property type="match status" value="1"/>
</dbReference>
<dbReference type="PROSITE" id="PS51118">
    <property type="entry name" value="HTH_HXLR"/>
    <property type="match status" value="1"/>
</dbReference>
<evidence type="ECO:0000313" key="5">
    <source>
        <dbReference type="EMBL" id="AWH84024.1"/>
    </source>
</evidence>
<organism evidence="5 6">
    <name type="scientific">Flavobacterium album</name>
    <dbReference type="NCBI Taxonomy" id="2175091"/>
    <lineage>
        <taxon>Bacteria</taxon>
        <taxon>Pseudomonadati</taxon>
        <taxon>Bacteroidota</taxon>
        <taxon>Flavobacteriia</taxon>
        <taxon>Flavobacteriales</taxon>
        <taxon>Flavobacteriaceae</taxon>
        <taxon>Flavobacterium</taxon>
    </lineage>
</organism>
<feature type="domain" description="HTH hxlR-type" evidence="4">
    <location>
        <begin position="11"/>
        <end position="109"/>
    </location>
</feature>
<keyword evidence="2" id="KW-0238">DNA-binding</keyword>
<dbReference type="EMBL" id="CP029186">
    <property type="protein sequence ID" value="AWH84024.1"/>
    <property type="molecule type" value="Genomic_DNA"/>
</dbReference>
<evidence type="ECO:0000313" key="6">
    <source>
        <dbReference type="Proteomes" id="UP000244929"/>
    </source>
</evidence>
<dbReference type="GO" id="GO:0003677">
    <property type="term" value="F:DNA binding"/>
    <property type="evidence" value="ECO:0007669"/>
    <property type="project" value="UniProtKB-KW"/>
</dbReference>
<reference evidence="5 6" key="1">
    <citation type="submission" date="2018-04" db="EMBL/GenBank/DDBJ databases">
        <title>Genome sequencing of Flavobacterium sp. HYN0059.</title>
        <authorList>
            <person name="Yi H."/>
            <person name="Baek C."/>
        </authorList>
    </citation>
    <scope>NUCLEOTIDE SEQUENCE [LARGE SCALE GENOMIC DNA]</scope>
    <source>
        <strain evidence="5 6">HYN0059</strain>
    </source>
</reference>
<evidence type="ECO:0000259" key="4">
    <source>
        <dbReference type="PROSITE" id="PS51118"/>
    </source>
</evidence>
<dbReference type="AlphaFoldDB" id="A0A2S1QUG2"/>
<dbReference type="SUPFAM" id="SSF46785">
    <property type="entry name" value="Winged helix' DNA-binding domain"/>
    <property type="match status" value="1"/>
</dbReference>
<dbReference type="InterPro" id="IPR036388">
    <property type="entry name" value="WH-like_DNA-bd_sf"/>
</dbReference>
<dbReference type="Pfam" id="PF01638">
    <property type="entry name" value="HxlR"/>
    <property type="match status" value="1"/>
</dbReference>
<name>A0A2S1QUG2_9FLAO</name>
<dbReference type="InterPro" id="IPR002577">
    <property type="entry name" value="HTH_HxlR"/>
</dbReference>
<accession>A0A2S1QUG2</accession>
<gene>
    <name evidence="5" type="ORF">HYN59_02370</name>
</gene>
<dbReference type="Gene3D" id="1.10.10.10">
    <property type="entry name" value="Winged helix-like DNA-binding domain superfamily/Winged helix DNA-binding domain"/>
    <property type="match status" value="1"/>
</dbReference>
<sequence>MKNDVFRYSDCPMHRSMAILGTKWKPIIIYALRERKARFGQLHTAVGSISKKVLTTTLRELEADGVLLREEFRELPPRVEYSLTEKGLALIPIILKLAEWDHIYHEGSAAQCGKDNFTQSRKVAKAHAEKDTL</sequence>
<keyword evidence="6" id="KW-1185">Reference proteome</keyword>
<keyword evidence="1" id="KW-0805">Transcription regulation</keyword>
<evidence type="ECO:0000256" key="2">
    <source>
        <dbReference type="ARBA" id="ARBA00023125"/>
    </source>
</evidence>
<protein>
    <submittedName>
        <fullName evidence="5">Transcriptional regulator</fullName>
    </submittedName>
</protein>
<dbReference type="PANTHER" id="PTHR33204">
    <property type="entry name" value="TRANSCRIPTIONAL REGULATOR, MARR FAMILY"/>
    <property type="match status" value="1"/>
</dbReference>
<evidence type="ECO:0000256" key="3">
    <source>
        <dbReference type="ARBA" id="ARBA00023163"/>
    </source>
</evidence>
<dbReference type="OrthoDB" id="9797599at2"/>
<dbReference type="Proteomes" id="UP000244929">
    <property type="component" value="Chromosome"/>
</dbReference>
<dbReference type="RefSeq" id="WP_108776734.1">
    <property type="nucleotide sequence ID" value="NZ_CP029186.1"/>
</dbReference>
<dbReference type="InterPro" id="IPR036390">
    <property type="entry name" value="WH_DNA-bd_sf"/>
</dbReference>
<keyword evidence="3" id="KW-0804">Transcription</keyword>
<proteinExistence type="predicted"/>